<dbReference type="PANTHER" id="PTHR43643:SF6">
    <property type="entry name" value="HISTIDINOL-PHOSPHATE AMINOTRANSFERASE"/>
    <property type="match status" value="1"/>
</dbReference>
<sequence>MDSYINGHGGIERKDFLDFSISVNPLKVNWLDKLSLDEIYRYTYIQWLEKEFYKYFGGVIVAGATEAFHIIGYHILNDSYVIIPRPNYSDYFKVAKFSAKIIDTPWYFVNKKLDLNVLEKSIKNARKKSKKVVVFLGNPNNPTGIFLNFSELVRFYEDVIFISDEAFIDFVEDYEEIDYENIIKVRTFTKFFGVPGIRVGYVKSKNYEEVFRQYRMEWGVGGLGYVFLKRLLENIEDFESFRCKTLDYIRIQKHFFKDYMYVESQTNYFLLDVGNIDEFLDFCISREIFVRDARNFGLDLIRVGLKDEKSNIALLKTLKEGRL</sequence>
<dbReference type="EC" id="2.6.1.9" evidence="3"/>
<reference evidence="11 12" key="1">
    <citation type="submission" date="2014-02" db="EMBL/GenBank/DDBJ databases">
        <title>Diversity of Thermotogales isolates from hydrothermal vents.</title>
        <authorList>
            <person name="Haverkamp T.H.A."/>
            <person name="Lossouarn J."/>
            <person name="Geslin C."/>
            <person name="Nesbo C.L."/>
        </authorList>
    </citation>
    <scope>NUCLEOTIDE SEQUENCE [LARGE SCALE GENOMIC DNA]</scope>
    <source>
        <strain evidence="11 12">431</strain>
    </source>
</reference>
<evidence type="ECO:0000256" key="9">
    <source>
        <dbReference type="ARBA" id="ARBA00047481"/>
    </source>
</evidence>
<dbReference type="InterPro" id="IPR015421">
    <property type="entry name" value="PyrdxlP-dep_Trfase_major"/>
</dbReference>
<keyword evidence="8" id="KW-0368">Histidine biosynthesis</keyword>
<keyword evidence="4 11" id="KW-0032">Aminotransferase</keyword>
<protein>
    <recommendedName>
        <fullName evidence="3">histidinol-phosphate transaminase</fullName>
        <ecNumber evidence="3">2.6.1.9</ecNumber>
    </recommendedName>
</protein>
<dbReference type="NCBIfam" id="NF006225">
    <property type="entry name" value="PRK08354.1"/>
    <property type="match status" value="1"/>
</dbReference>
<gene>
    <name evidence="11" type="ORF">BW47_04625</name>
</gene>
<dbReference type="Gene3D" id="3.90.1150.10">
    <property type="entry name" value="Aspartate Aminotransferase, domain 1"/>
    <property type="match status" value="1"/>
</dbReference>
<name>A0ABM6GED1_9BACT</name>
<comment type="pathway">
    <text evidence="1">Amino-acid biosynthesis; L-histidine biosynthesis; L-histidine from 5-phospho-alpha-D-ribose 1-diphosphate: step 7/9.</text>
</comment>
<proteinExistence type="inferred from homology"/>
<evidence type="ECO:0000256" key="8">
    <source>
        <dbReference type="ARBA" id="ARBA00023102"/>
    </source>
</evidence>
<comment type="catalytic activity">
    <reaction evidence="9">
        <text>L-histidinol phosphate + 2-oxoglutarate = 3-(imidazol-4-yl)-2-oxopropyl phosphate + L-glutamate</text>
        <dbReference type="Rhea" id="RHEA:23744"/>
        <dbReference type="ChEBI" id="CHEBI:16810"/>
        <dbReference type="ChEBI" id="CHEBI:29985"/>
        <dbReference type="ChEBI" id="CHEBI:57766"/>
        <dbReference type="ChEBI" id="CHEBI:57980"/>
        <dbReference type="EC" id="2.6.1.9"/>
    </reaction>
</comment>
<evidence type="ECO:0000256" key="3">
    <source>
        <dbReference type="ARBA" id="ARBA00012748"/>
    </source>
</evidence>
<dbReference type="InterPro" id="IPR015424">
    <property type="entry name" value="PyrdxlP-dep_Trfase"/>
</dbReference>
<dbReference type="GO" id="GO:0008483">
    <property type="term" value="F:transaminase activity"/>
    <property type="evidence" value="ECO:0007669"/>
    <property type="project" value="UniProtKB-KW"/>
</dbReference>
<dbReference type="PANTHER" id="PTHR43643">
    <property type="entry name" value="HISTIDINOL-PHOSPHATE AMINOTRANSFERASE 2"/>
    <property type="match status" value="1"/>
</dbReference>
<keyword evidence="5" id="KW-0028">Amino-acid biosynthesis</keyword>
<dbReference type="InterPro" id="IPR015422">
    <property type="entry name" value="PyrdxlP-dep_Trfase_small"/>
</dbReference>
<organism evidence="11 12">
    <name type="scientific">Thermosipho melanesiensis</name>
    <dbReference type="NCBI Taxonomy" id="46541"/>
    <lineage>
        <taxon>Bacteria</taxon>
        <taxon>Thermotogati</taxon>
        <taxon>Thermotogota</taxon>
        <taxon>Thermotogae</taxon>
        <taxon>Thermotogales</taxon>
        <taxon>Fervidobacteriaceae</taxon>
        <taxon>Thermosipho</taxon>
    </lineage>
</organism>
<comment type="similarity">
    <text evidence="2">Belongs to the class-II pyridoxal-phosphate-dependent aminotransferase family. Histidinol-phosphate aminotransferase subfamily.</text>
</comment>
<evidence type="ECO:0000256" key="6">
    <source>
        <dbReference type="ARBA" id="ARBA00022679"/>
    </source>
</evidence>
<dbReference type="EMBL" id="CP007389">
    <property type="protein sequence ID" value="APT73850.1"/>
    <property type="molecule type" value="Genomic_DNA"/>
</dbReference>
<evidence type="ECO:0000256" key="4">
    <source>
        <dbReference type="ARBA" id="ARBA00022576"/>
    </source>
</evidence>
<keyword evidence="7" id="KW-0663">Pyridoxal phosphate</keyword>
<keyword evidence="12" id="KW-1185">Reference proteome</keyword>
<dbReference type="RefSeq" id="WP_012057082.1">
    <property type="nucleotide sequence ID" value="NZ_CP007389.1"/>
</dbReference>
<evidence type="ECO:0000256" key="2">
    <source>
        <dbReference type="ARBA" id="ARBA00007970"/>
    </source>
</evidence>
<accession>A0ABM6GED1</accession>
<evidence type="ECO:0000256" key="5">
    <source>
        <dbReference type="ARBA" id="ARBA00022605"/>
    </source>
</evidence>
<dbReference type="Gene3D" id="3.40.640.10">
    <property type="entry name" value="Type I PLP-dependent aspartate aminotransferase-like (Major domain)"/>
    <property type="match status" value="1"/>
</dbReference>
<keyword evidence="6" id="KW-0808">Transferase</keyword>
<dbReference type="CDD" id="cd00609">
    <property type="entry name" value="AAT_like"/>
    <property type="match status" value="1"/>
</dbReference>
<dbReference type="InterPro" id="IPR050106">
    <property type="entry name" value="HistidinolP_aminotransfase"/>
</dbReference>
<evidence type="ECO:0000313" key="11">
    <source>
        <dbReference type="EMBL" id="APT73850.1"/>
    </source>
</evidence>
<dbReference type="Pfam" id="PF00155">
    <property type="entry name" value="Aminotran_1_2"/>
    <property type="match status" value="1"/>
</dbReference>
<dbReference type="InterPro" id="IPR004839">
    <property type="entry name" value="Aminotransferase_I/II_large"/>
</dbReference>
<feature type="domain" description="Aminotransferase class I/classII large" evidence="10">
    <location>
        <begin position="63"/>
        <end position="216"/>
    </location>
</feature>
<evidence type="ECO:0000256" key="7">
    <source>
        <dbReference type="ARBA" id="ARBA00022898"/>
    </source>
</evidence>
<evidence type="ECO:0000259" key="10">
    <source>
        <dbReference type="Pfam" id="PF00155"/>
    </source>
</evidence>
<dbReference type="Proteomes" id="UP000185490">
    <property type="component" value="Chromosome"/>
</dbReference>
<evidence type="ECO:0000256" key="1">
    <source>
        <dbReference type="ARBA" id="ARBA00005011"/>
    </source>
</evidence>
<evidence type="ECO:0000313" key="12">
    <source>
        <dbReference type="Proteomes" id="UP000185490"/>
    </source>
</evidence>
<dbReference type="SUPFAM" id="SSF53383">
    <property type="entry name" value="PLP-dependent transferases"/>
    <property type="match status" value="1"/>
</dbReference>